<dbReference type="GO" id="GO:0030600">
    <property type="term" value="F:feruloyl esterase activity"/>
    <property type="evidence" value="ECO:0007669"/>
    <property type="project" value="UniProtKB-EC"/>
</dbReference>
<sequence length="449" mass="48348">MSRRDKHSVAIVPLFLSLVLDGTFAFDHVAASASLKTLSLANTTVLSSTNLPEPVAVQTRGACDQWGWVSDPICRVQVNIRTSATPSVYAEAWLPDTWYGRIVGLGNGGVGGYMYPLLCLPHSLALPRSPPTTGDIYTGQYFLNNPDVIKDFSYSATHLQTVIGKQLVQAYYGRPHDKSYFLGCSTGGRQGTQAAFKCPEDFDGIVAGAPGTDWNHLLGWWGGMECEFGAPKTPGSSVSYILRELWDVVEAEVLNQCDALDGAKDGIITEPDDCNFRPEVLFCSSTKTEKCLSQSQVNALKKAYAPLAGDSNGITGIIEGSTLEWYLNTVFNNTSYNFSDFGLPHIALADMINPGDAAMFSGDFSAFKNCGGKFVTYHRDQATLSARTTSSNLSTLDTFYRLFLVPGMQHCNSGPGSWAFGQSQGLNVVNASTRNVLGGRGLGREGGSA</sequence>
<dbReference type="AlphaFoldDB" id="A0A9P7G9X6"/>
<name>A0A9P7G9X6_9AGAR</name>
<evidence type="ECO:0000256" key="8">
    <source>
        <dbReference type="ARBA" id="ARBA00023157"/>
    </source>
</evidence>
<dbReference type="EC" id="3.1.1.-" evidence="10"/>
<dbReference type="GO" id="GO:0045493">
    <property type="term" value="P:xylan catabolic process"/>
    <property type="evidence" value="ECO:0007669"/>
    <property type="project" value="UniProtKB-KW"/>
</dbReference>
<gene>
    <name evidence="11" type="ORF">DXG03_007583</name>
</gene>
<keyword evidence="7" id="KW-0106">Calcium</keyword>
<evidence type="ECO:0000256" key="4">
    <source>
        <dbReference type="ARBA" id="ARBA00022723"/>
    </source>
</evidence>
<organism evidence="11 12">
    <name type="scientific">Asterophora parasitica</name>
    <dbReference type="NCBI Taxonomy" id="117018"/>
    <lineage>
        <taxon>Eukaryota</taxon>
        <taxon>Fungi</taxon>
        <taxon>Dikarya</taxon>
        <taxon>Basidiomycota</taxon>
        <taxon>Agaricomycotina</taxon>
        <taxon>Agaricomycetes</taxon>
        <taxon>Agaricomycetidae</taxon>
        <taxon>Agaricales</taxon>
        <taxon>Tricholomatineae</taxon>
        <taxon>Lyophyllaceae</taxon>
        <taxon>Asterophora</taxon>
    </lineage>
</organism>
<keyword evidence="5 10" id="KW-0732">Signal</keyword>
<dbReference type="PANTHER" id="PTHR33938">
    <property type="entry name" value="FERULOYL ESTERASE B-RELATED"/>
    <property type="match status" value="1"/>
</dbReference>
<keyword evidence="6 10" id="KW-0378">Hydrolase</keyword>
<keyword evidence="8" id="KW-1015">Disulfide bond</keyword>
<comment type="similarity">
    <text evidence="1 10">Belongs to the tannase family.</text>
</comment>
<keyword evidence="3" id="KW-0858">Xylan degradation</keyword>
<feature type="chain" id="PRO_5040541855" description="Carboxylic ester hydrolase" evidence="10">
    <location>
        <begin position="26"/>
        <end position="449"/>
    </location>
</feature>
<dbReference type="Pfam" id="PF07519">
    <property type="entry name" value="Tannase"/>
    <property type="match status" value="1"/>
</dbReference>
<dbReference type="PANTHER" id="PTHR33938:SF15">
    <property type="entry name" value="FERULOYL ESTERASE B-RELATED"/>
    <property type="match status" value="1"/>
</dbReference>
<dbReference type="InterPro" id="IPR029058">
    <property type="entry name" value="AB_hydrolase_fold"/>
</dbReference>
<keyword evidence="4" id="KW-0479">Metal-binding</keyword>
<evidence type="ECO:0000256" key="3">
    <source>
        <dbReference type="ARBA" id="ARBA00022651"/>
    </source>
</evidence>
<accession>A0A9P7G9X6</accession>
<feature type="signal peptide" evidence="10">
    <location>
        <begin position="1"/>
        <end position="25"/>
    </location>
</feature>
<comment type="catalytic activity">
    <reaction evidence="9">
        <text>feruloyl-polysaccharide + H2O = ferulate + polysaccharide.</text>
        <dbReference type="EC" id="3.1.1.73"/>
    </reaction>
</comment>
<evidence type="ECO:0000313" key="11">
    <source>
        <dbReference type="EMBL" id="KAG5644853.1"/>
    </source>
</evidence>
<evidence type="ECO:0000256" key="6">
    <source>
        <dbReference type="ARBA" id="ARBA00022801"/>
    </source>
</evidence>
<dbReference type="SUPFAM" id="SSF53474">
    <property type="entry name" value="alpha/beta-Hydrolases"/>
    <property type="match status" value="1"/>
</dbReference>
<keyword evidence="3" id="KW-0119">Carbohydrate metabolism</keyword>
<keyword evidence="12" id="KW-1185">Reference proteome</keyword>
<dbReference type="InterPro" id="IPR011118">
    <property type="entry name" value="Tannase/feruloyl_esterase"/>
</dbReference>
<keyword evidence="2" id="KW-0719">Serine esterase</keyword>
<evidence type="ECO:0000256" key="1">
    <source>
        <dbReference type="ARBA" id="ARBA00006249"/>
    </source>
</evidence>
<evidence type="ECO:0000256" key="10">
    <source>
        <dbReference type="RuleBase" id="RU361238"/>
    </source>
</evidence>
<reference evidence="11" key="1">
    <citation type="submission" date="2020-07" db="EMBL/GenBank/DDBJ databases">
        <authorList>
            <person name="Nieuwenhuis M."/>
            <person name="Van De Peppel L.J.J."/>
        </authorList>
    </citation>
    <scope>NUCLEOTIDE SEQUENCE</scope>
    <source>
        <strain evidence="11">AP01</strain>
        <tissue evidence="11">Mycelium</tissue>
    </source>
</reference>
<evidence type="ECO:0000256" key="7">
    <source>
        <dbReference type="ARBA" id="ARBA00022837"/>
    </source>
</evidence>
<dbReference type="OrthoDB" id="3039123at2759"/>
<dbReference type="Proteomes" id="UP000775547">
    <property type="component" value="Unassembled WGS sequence"/>
</dbReference>
<comment type="caution">
    <text evidence="11">The sequence shown here is derived from an EMBL/GenBank/DDBJ whole genome shotgun (WGS) entry which is preliminary data.</text>
</comment>
<evidence type="ECO:0000256" key="2">
    <source>
        <dbReference type="ARBA" id="ARBA00022487"/>
    </source>
</evidence>
<dbReference type="GO" id="GO:0046872">
    <property type="term" value="F:metal ion binding"/>
    <property type="evidence" value="ECO:0007669"/>
    <property type="project" value="UniProtKB-KW"/>
</dbReference>
<evidence type="ECO:0000256" key="5">
    <source>
        <dbReference type="ARBA" id="ARBA00022729"/>
    </source>
</evidence>
<reference evidence="11" key="2">
    <citation type="submission" date="2021-10" db="EMBL/GenBank/DDBJ databases">
        <title>Phylogenomics reveals ancestral predisposition of the termite-cultivated fungus Termitomyces towards a domesticated lifestyle.</title>
        <authorList>
            <person name="Auxier B."/>
            <person name="Grum-Grzhimaylo A."/>
            <person name="Cardenas M.E."/>
            <person name="Lodge J.D."/>
            <person name="Laessoe T."/>
            <person name="Pedersen O."/>
            <person name="Smith M.E."/>
            <person name="Kuyper T.W."/>
            <person name="Franco-Molano E.A."/>
            <person name="Baroni T.J."/>
            <person name="Aanen D.K."/>
        </authorList>
    </citation>
    <scope>NUCLEOTIDE SEQUENCE</scope>
    <source>
        <strain evidence="11">AP01</strain>
        <tissue evidence="11">Mycelium</tissue>
    </source>
</reference>
<dbReference type="EMBL" id="JABCKV010000057">
    <property type="protein sequence ID" value="KAG5644853.1"/>
    <property type="molecule type" value="Genomic_DNA"/>
</dbReference>
<evidence type="ECO:0000313" key="12">
    <source>
        <dbReference type="Proteomes" id="UP000775547"/>
    </source>
</evidence>
<evidence type="ECO:0000256" key="9">
    <source>
        <dbReference type="ARBA" id="ARBA00034075"/>
    </source>
</evidence>
<protein>
    <recommendedName>
        <fullName evidence="10">Carboxylic ester hydrolase</fullName>
        <ecNumber evidence="10">3.1.1.-</ecNumber>
    </recommendedName>
</protein>
<proteinExistence type="inferred from homology"/>
<keyword evidence="3" id="KW-0624">Polysaccharide degradation</keyword>